<dbReference type="GO" id="GO:0035035">
    <property type="term" value="F:histone acetyltransferase binding"/>
    <property type="evidence" value="ECO:0000318"/>
    <property type="project" value="GO_Central"/>
</dbReference>
<feature type="region of interest" description="Disordered" evidence="1">
    <location>
        <begin position="1"/>
        <end position="65"/>
    </location>
</feature>
<feature type="region of interest" description="Disordered" evidence="1">
    <location>
        <begin position="516"/>
        <end position="552"/>
    </location>
</feature>
<protein>
    <submittedName>
        <fullName evidence="3">KAT8 regulatory NSL complex subunit 1 like</fullName>
    </submittedName>
</protein>
<dbReference type="PANTHER" id="PTHR22443">
    <property type="entry name" value="NON-SPECIFIC LETHAL 1, ISOFORM M"/>
    <property type="match status" value="1"/>
</dbReference>
<dbReference type="eggNOG" id="ENOG502QRI7">
    <property type="taxonomic scope" value="Eukaryota"/>
</dbReference>
<gene>
    <name evidence="3" type="primary">KANSL1L</name>
</gene>
<dbReference type="InParanoid" id="F6TFL8"/>
<dbReference type="GeneID" id="100076910"/>
<feature type="compositionally biased region" description="Basic and acidic residues" evidence="1">
    <location>
        <begin position="34"/>
        <end position="47"/>
    </location>
</feature>
<dbReference type="RefSeq" id="XP_028924901.1">
    <property type="nucleotide sequence ID" value="XM_029069068.2"/>
</dbReference>
<dbReference type="Bgee" id="ENSOANG00000000302">
    <property type="expression patterns" value="Expressed in ovary and 8 other cell types or tissues"/>
</dbReference>
<dbReference type="KEGG" id="oaa:100076910"/>
<dbReference type="Pfam" id="PF15275">
    <property type="entry name" value="PEHE"/>
    <property type="match status" value="1"/>
</dbReference>
<proteinExistence type="predicted"/>
<dbReference type="PROSITE" id="PS52052">
    <property type="entry name" value="PEHE"/>
    <property type="match status" value="1"/>
</dbReference>
<reference evidence="3" key="2">
    <citation type="submission" date="2025-08" db="UniProtKB">
        <authorList>
            <consortium name="Ensembl"/>
        </authorList>
    </citation>
    <scope>IDENTIFICATION</scope>
    <source>
        <strain evidence="3">Glennie</strain>
    </source>
</reference>
<dbReference type="PANTHER" id="PTHR22443:SF16">
    <property type="entry name" value="KAT8 REGULATORY NSL COMPLEX SUBUNIT 1-LIKE PROTEIN"/>
    <property type="match status" value="1"/>
</dbReference>
<dbReference type="GO" id="GO:0044545">
    <property type="term" value="C:NSL complex"/>
    <property type="evidence" value="ECO:0000318"/>
    <property type="project" value="GO_Central"/>
</dbReference>
<sequence length="990" mass="111002">MTPALRESATKARGVHLPSLSTKTMDPSALLKIESPRAVEEAPKRDSSSQINHSGCRFPTPEPRVSQSINLKPFGSLQPSNQYQTILLTGSPSSLKTHDNNSMQRKLGEPYCSRLKTGTSSQSGRICHSRSEELIDKGPKSDVLTRCHRVVEVKRALVSDAPKASSGGETQPLNCKWFPRNGLLSKTSSAKIQRNILHCPQKKVWPGHSDLILSSAAARKEKEVNTRLAQCVKKQKVLLFQAQRTQKHLQMLLAKHVAEHCGEQLRCCLKHQLQKVKAPGAWDCGFPGCTEVNSAAILSAMENDSWKDLKTGLARSAASKFQRFVLSAAGLLSHVEENLDSEATGSSSDEEWNEKPVNKNAAANCSSEWRWLVDRARIGSRWAWLQAQISELECKIQQLTGIHRQIRANKGMVILKECQLPKHNLMKQIQLTDQAALLSPMGNSQVPVEQPESLLDQDFEMSPSSPTLLLQNIEKQSAQLTEIISSLIAPFNQSPTSSPLASKSYRGKHLTNGISCSFSENVNQRPPSSSWLRSEKHVKKRGRDKTRMKSPSTITMCTSARTRPLQSFHKRKLYRLSPSPVCYLSQQALPSKDVLNHLSVPMPCTSSASTWNAGNHTAKSELSSHRVHELDASFHPVLSLPSDVPLHLYFETLVKGNEIKRDSPESTLLEREVHFAHHTPPKEWRNGHSPICKSQTKSETTAQLLEGRKQHLSETSPGIGEKNRFEEFTLQNADPGALHHFTAVSDVQVLSRSIPTTPQSTRRRIRSESSYDIDNIVIPMSLVAPAKLEKLQYKEILTPSWRIVDLQPLEPLEKPYFGEDEREDLSDEVFSLRHKNYEEKEQTRWSLWEQSKWQRRISRSLGKNVDGQESQVSLLKEDSNIGTVQCYMAETTPDQPSEVHNYLCEDVSPILDENEEAKSGWWERRVFPLKNEEIAALLCQEETADQPERSTVIFHGDDSCAQVACGSPCQESNSREDWKATSLMAQDSVI</sequence>
<dbReference type="Gene3D" id="6.10.250.3170">
    <property type="match status" value="1"/>
</dbReference>
<organism evidence="3 4">
    <name type="scientific">Ornithorhynchus anatinus</name>
    <name type="common">Duckbill platypus</name>
    <dbReference type="NCBI Taxonomy" id="9258"/>
    <lineage>
        <taxon>Eukaryota</taxon>
        <taxon>Metazoa</taxon>
        <taxon>Chordata</taxon>
        <taxon>Craniata</taxon>
        <taxon>Vertebrata</taxon>
        <taxon>Euteleostomi</taxon>
        <taxon>Mammalia</taxon>
        <taxon>Monotremata</taxon>
        <taxon>Ornithorhynchidae</taxon>
        <taxon>Ornithorhynchus</taxon>
    </lineage>
</organism>
<evidence type="ECO:0000259" key="2">
    <source>
        <dbReference type="PROSITE" id="PS52052"/>
    </source>
</evidence>
<dbReference type="FunCoup" id="F6TFL8">
    <property type="interactions" value="144"/>
</dbReference>
<dbReference type="OMA" id="WRVVDIQ"/>
<reference evidence="3" key="3">
    <citation type="submission" date="2025-09" db="UniProtKB">
        <authorList>
            <consortium name="Ensembl"/>
        </authorList>
    </citation>
    <scope>IDENTIFICATION</scope>
    <source>
        <strain evidence="3">Glennie</strain>
    </source>
</reference>
<reference evidence="3 4" key="1">
    <citation type="journal article" date="2008" name="Nature">
        <title>Genome analysis of the platypus reveals unique signatures of evolution.</title>
        <authorList>
            <person name="Warren W.C."/>
            <person name="Hillier L.W."/>
            <person name="Marshall Graves J.A."/>
            <person name="Birney E."/>
            <person name="Ponting C.P."/>
            <person name="Grutzner F."/>
            <person name="Belov K."/>
            <person name="Miller W."/>
            <person name="Clarke L."/>
            <person name="Chinwalla A.T."/>
            <person name="Yang S.P."/>
            <person name="Heger A."/>
            <person name="Locke D.P."/>
            <person name="Miethke P."/>
            <person name="Waters P.D."/>
            <person name="Veyrunes F."/>
            <person name="Fulton L."/>
            <person name="Fulton B."/>
            <person name="Graves T."/>
            <person name="Wallis J."/>
            <person name="Puente X.S."/>
            <person name="Lopez-Otin C."/>
            <person name="Ordonez G.R."/>
            <person name="Eichler E.E."/>
            <person name="Chen L."/>
            <person name="Cheng Z."/>
            <person name="Deakin J.E."/>
            <person name="Alsop A."/>
            <person name="Thompson K."/>
            <person name="Kirby P."/>
            <person name="Papenfuss A.T."/>
            <person name="Wakefield M.J."/>
            <person name="Olender T."/>
            <person name="Lancet D."/>
            <person name="Huttley G.A."/>
            <person name="Smit A.F."/>
            <person name="Pask A."/>
            <person name="Temple-Smith P."/>
            <person name="Batzer M.A."/>
            <person name="Walker J.A."/>
            <person name="Konkel M.K."/>
            <person name="Harris R.S."/>
            <person name="Whittington C.M."/>
            <person name="Wong E.S."/>
            <person name="Gemmell N.J."/>
            <person name="Buschiazzo E."/>
            <person name="Vargas Jentzsch I.M."/>
            <person name="Merkel A."/>
            <person name="Schmitz J."/>
            <person name="Zemann A."/>
            <person name="Churakov G."/>
            <person name="Kriegs J.O."/>
            <person name="Brosius J."/>
            <person name="Murchison E.P."/>
            <person name="Sachidanandam R."/>
            <person name="Smith C."/>
            <person name="Hannon G.J."/>
            <person name="Tsend-Ayush E."/>
            <person name="McMillan D."/>
            <person name="Attenborough R."/>
            <person name="Rens W."/>
            <person name="Ferguson-Smith M."/>
            <person name="Lefevre C.M."/>
            <person name="Sharp J.A."/>
            <person name="Nicholas K.R."/>
            <person name="Ray D.A."/>
            <person name="Kube M."/>
            <person name="Reinhardt R."/>
            <person name="Pringle T.H."/>
            <person name="Taylor J."/>
            <person name="Jones R.C."/>
            <person name="Nixon B."/>
            <person name="Dacheux J.L."/>
            <person name="Niwa H."/>
            <person name="Sekita Y."/>
            <person name="Huang X."/>
            <person name="Stark A."/>
            <person name="Kheradpour P."/>
            <person name="Kellis M."/>
            <person name="Flicek P."/>
            <person name="Chen Y."/>
            <person name="Webber C."/>
            <person name="Hardison R."/>
            <person name="Nelson J."/>
            <person name="Hallsworth-Pepin K."/>
            <person name="Delehaunty K."/>
            <person name="Markovic C."/>
            <person name="Minx P."/>
            <person name="Feng Y."/>
            <person name="Kremitzki C."/>
            <person name="Mitreva M."/>
            <person name="Glasscock J."/>
            <person name="Wylie T."/>
            <person name="Wohldmann P."/>
            <person name="Thiru P."/>
            <person name="Nhan M.N."/>
            <person name="Pohl C.S."/>
            <person name="Smith S.M."/>
            <person name="Hou S."/>
            <person name="Nefedov M."/>
            <person name="de Jong P.J."/>
            <person name="Renfree M.B."/>
            <person name="Mardis E.R."/>
            <person name="Wilson R.K."/>
        </authorList>
    </citation>
    <scope>NUCLEOTIDE SEQUENCE [LARGE SCALE GENOMIC DNA]</scope>
    <source>
        <strain evidence="3 4">Glennie</strain>
    </source>
</reference>
<dbReference type="OrthoDB" id="6022640at2759"/>
<dbReference type="GeneTree" id="ENSGT00530000063688"/>
<dbReference type="SMART" id="SM01300">
    <property type="entry name" value="PEHE"/>
    <property type="match status" value="1"/>
</dbReference>
<dbReference type="Proteomes" id="UP000002279">
    <property type="component" value="Chromosome 7"/>
</dbReference>
<accession>F6TFL8</accession>
<dbReference type="CTD" id="151050"/>
<evidence type="ECO:0000313" key="4">
    <source>
        <dbReference type="Proteomes" id="UP000002279"/>
    </source>
</evidence>
<dbReference type="InterPro" id="IPR029332">
    <property type="entry name" value="PEHE_dom"/>
</dbReference>
<name>F6TFL8_ORNAN</name>
<dbReference type="AlphaFoldDB" id="F6TFL8"/>
<evidence type="ECO:0000313" key="3">
    <source>
        <dbReference type="Ensembl" id="ENSOANP00000000511.2"/>
    </source>
</evidence>
<keyword evidence="4" id="KW-1185">Reference proteome</keyword>
<evidence type="ECO:0000256" key="1">
    <source>
        <dbReference type="SAM" id="MobiDB-lite"/>
    </source>
</evidence>
<dbReference type="Ensembl" id="ENSOANT00000000511.2">
    <property type="protein sequence ID" value="ENSOANP00000000511.2"/>
    <property type="gene ID" value="ENSOANG00000000302.3"/>
</dbReference>
<dbReference type="HOGENOM" id="CLU_011035_2_0_1"/>
<feature type="domain" description="PEHE" evidence="2">
    <location>
        <begin position="795"/>
        <end position="922"/>
    </location>
</feature>
<dbReference type="InterPro" id="IPR026180">
    <property type="entry name" value="NSL1"/>
</dbReference>
<feature type="compositionally biased region" description="Polar residues" evidence="1">
    <location>
        <begin position="516"/>
        <end position="532"/>
    </location>
</feature>
<dbReference type="RefSeq" id="XP_028924902.1">
    <property type="nucleotide sequence ID" value="XM_029069069.2"/>
</dbReference>
<feature type="compositionally biased region" description="Basic residues" evidence="1">
    <location>
        <begin position="536"/>
        <end position="548"/>
    </location>
</feature>
<dbReference type="STRING" id="9258.ENSOANP00000000511"/>